<accession>A0A9D4G368</accession>
<evidence type="ECO:0000313" key="1">
    <source>
        <dbReference type="EMBL" id="KAH3807853.1"/>
    </source>
</evidence>
<proteinExistence type="predicted"/>
<keyword evidence="2" id="KW-1185">Reference proteome</keyword>
<dbReference type="Proteomes" id="UP000828390">
    <property type="component" value="Unassembled WGS sequence"/>
</dbReference>
<dbReference type="EMBL" id="JAIWYP010000006">
    <property type="protein sequence ID" value="KAH3807853.1"/>
    <property type="molecule type" value="Genomic_DNA"/>
</dbReference>
<name>A0A9D4G368_DREPO</name>
<evidence type="ECO:0000313" key="2">
    <source>
        <dbReference type="Proteomes" id="UP000828390"/>
    </source>
</evidence>
<dbReference type="AlphaFoldDB" id="A0A9D4G368"/>
<organism evidence="1 2">
    <name type="scientific">Dreissena polymorpha</name>
    <name type="common">Zebra mussel</name>
    <name type="synonym">Mytilus polymorpha</name>
    <dbReference type="NCBI Taxonomy" id="45954"/>
    <lineage>
        <taxon>Eukaryota</taxon>
        <taxon>Metazoa</taxon>
        <taxon>Spiralia</taxon>
        <taxon>Lophotrochozoa</taxon>
        <taxon>Mollusca</taxon>
        <taxon>Bivalvia</taxon>
        <taxon>Autobranchia</taxon>
        <taxon>Heteroconchia</taxon>
        <taxon>Euheterodonta</taxon>
        <taxon>Imparidentia</taxon>
        <taxon>Neoheterodontei</taxon>
        <taxon>Myida</taxon>
        <taxon>Dreissenoidea</taxon>
        <taxon>Dreissenidae</taxon>
        <taxon>Dreissena</taxon>
    </lineage>
</organism>
<comment type="caution">
    <text evidence="1">The sequence shown here is derived from an EMBL/GenBank/DDBJ whole genome shotgun (WGS) entry which is preliminary data.</text>
</comment>
<protein>
    <submittedName>
        <fullName evidence="1">Uncharacterized protein</fullName>
    </submittedName>
</protein>
<sequence>MQGSSFGDILQQLEFHFCVCVMYYDYLYRNYKLKAISLLYLMDISKDPPSRILPIYAGQRGNSEKL</sequence>
<gene>
    <name evidence="1" type="ORF">DPMN_136200</name>
</gene>
<reference evidence="1" key="1">
    <citation type="journal article" date="2019" name="bioRxiv">
        <title>The Genome of the Zebra Mussel, Dreissena polymorpha: A Resource for Invasive Species Research.</title>
        <authorList>
            <person name="McCartney M.A."/>
            <person name="Auch B."/>
            <person name="Kono T."/>
            <person name="Mallez S."/>
            <person name="Zhang Y."/>
            <person name="Obille A."/>
            <person name="Becker A."/>
            <person name="Abrahante J.E."/>
            <person name="Garbe J."/>
            <person name="Badalamenti J.P."/>
            <person name="Herman A."/>
            <person name="Mangelson H."/>
            <person name="Liachko I."/>
            <person name="Sullivan S."/>
            <person name="Sone E.D."/>
            <person name="Koren S."/>
            <person name="Silverstein K.A.T."/>
            <person name="Beckman K.B."/>
            <person name="Gohl D.M."/>
        </authorList>
    </citation>
    <scope>NUCLEOTIDE SEQUENCE</scope>
    <source>
        <strain evidence="1">Duluth1</strain>
        <tissue evidence="1">Whole animal</tissue>
    </source>
</reference>
<reference evidence="1" key="2">
    <citation type="submission" date="2020-11" db="EMBL/GenBank/DDBJ databases">
        <authorList>
            <person name="McCartney M.A."/>
            <person name="Auch B."/>
            <person name="Kono T."/>
            <person name="Mallez S."/>
            <person name="Becker A."/>
            <person name="Gohl D.M."/>
            <person name="Silverstein K.A.T."/>
            <person name="Koren S."/>
            <person name="Bechman K.B."/>
            <person name="Herman A."/>
            <person name="Abrahante J.E."/>
            <person name="Garbe J."/>
        </authorList>
    </citation>
    <scope>NUCLEOTIDE SEQUENCE</scope>
    <source>
        <strain evidence="1">Duluth1</strain>
        <tissue evidence="1">Whole animal</tissue>
    </source>
</reference>